<comment type="subcellular location">
    <subcellularLocation>
        <location evidence="1">Bacterial flagellum basal body</location>
    </subcellularLocation>
    <subcellularLocation>
        <location evidence="2">Cell membrane</location>
        <topology evidence="2">Multi-pass membrane protein</topology>
    </subcellularLocation>
</comment>
<dbReference type="Pfam" id="PF08345">
    <property type="entry name" value="YscJ_FliF_C"/>
    <property type="match status" value="1"/>
</dbReference>
<dbReference type="InterPro" id="IPR045851">
    <property type="entry name" value="AMP-bd_C_sf"/>
</dbReference>
<dbReference type="InterPro" id="IPR006182">
    <property type="entry name" value="FliF_N_dom"/>
</dbReference>
<comment type="caution">
    <text evidence="11">The sequence shown here is derived from an EMBL/GenBank/DDBJ whole genome shotgun (WGS) entry which is preliminary data.</text>
</comment>
<feature type="non-terminal residue" evidence="11">
    <location>
        <position position="1"/>
    </location>
</feature>
<proteinExistence type="inferred from homology"/>
<evidence type="ECO:0000313" key="11">
    <source>
        <dbReference type="EMBL" id="GAG06084.1"/>
    </source>
</evidence>
<comment type="similarity">
    <text evidence="3">Belongs to the FliF family.</text>
</comment>
<evidence type="ECO:0008006" key="12">
    <source>
        <dbReference type="Google" id="ProtNLM"/>
    </source>
</evidence>
<dbReference type="PRINTS" id="PR01009">
    <property type="entry name" value="FLGMRINGFLIF"/>
</dbReference>
<evidence type="ECO:0000256" key="7">
    <source>
        <dbReference type="ARBA" id="ARBA00023136"/>
    </source>
</evidence>
<keyword evidence="7" id="KW-0472">Membrane</keyword>
<keyword evidence="6" id="KW-1133">Transmembrane helix</keyword>
<sequence length="272" mass="30114">INQMEEVRLSRVHLVIPEKKFFEEGDLASASVILHLEPGAFLAPKRINGIATMVASSVPDLRVGNVSIVDATGKLLTEVIREGEEVPIGSRNWEIRRSVEDGLQKKAQELLDDVLGPGRSIVKVSADLNFEQLERTTEFYGTDEAAVLSEERNVEQYTGMDTASRSIEQTVTNYELDKTLEHFVASSGDVRRLTVAVLVDGSYDISPGGGEEEPPVYIPRTPQERQQIEDLVSNALGIDPGRGDQVTVQNLQFDRRDELAELASIRSVERKV</sequence>
<keyword evidence="4" id="KW-1003">Cell membrane</keyword>
<organism evidence="11">
    <name type="scientific">marine sediment metagenome</name>
    <dbReference type="NCBI Taxonomy" id="412755"/>
    <lineage>
        <taxon>unclassified sequences</taxon>
        <taxon>metagenomes</taxon>
        <taxon>ecological metagenomes</taxon>
    </lineage>
</organism>
<accession>X0UJV5</accession>
<evidence type="ECO:0000256" key="3">
    <source>
        <dbReference type="ARBA" id="ARBA00007971"/>
    </source>
</evidence>
<dbReference type="Pfam" id="PF01514">
    <property type="entry name" value="YscJ_FliF"/>
    <property type="match status" value="1"/>
</dbReference>
<dbReference type="InterPro" id="IPR000067">
    <property type="entry name" value="FlgMring_FliF"/>
</dbReference>
<keyword evidence="8" id="KW-0975">Bacterial flagellum</keyword>
<keyword evidence="5" id="KW-0812">Transmembrane</keyword>
<evidence type="ECO:0000256" key="2">
    <source>
        <dbReference type="ARBA" id="ARBA00004651"/>
    </source>
</evidence>
<reference evidence="11" key="1">
    <citation type="journal article" date="2014" name="Front. Microbiol.">
        <title>High frequency of phylogenetically diverse reductive dehalogenase-homologous genes in deep subseafloor sedimentary metagenomes.</title>
        <authorList>
            <person name="Kawai M."/>
            <person name="Futagami T."/>
            <person name="Toyoda A."/>
            <person name="Takaki Y."/>
            <person name="Nishi S."/>
            <person name="Hori S."/>
            <person name="Arai W."/>
            <person name="Tsubouchi T."/>
            <person name="Morono Y."/>
            <person name="Uchiyama I."/>
            <person name="Ito T."/>
            <person name="Fujiyama A."/>
            <person name="Inagaki F."/>
            <person name="Takami H."/>
        </authorList>
    </citation>
    <scope>NUCLEOTIDE SEQUENCE</scope>
    <source>
        <strain evidence="11">Expedition CK06-06</strain>
    </source>
</reference>
<dbReference type="AlphaFoldDB" id="X0UJV5"/>
<dbReference type="InterPro" id="IPR013556">
    <property type="entry name" value="Flag_M-ring_C"/>
</dbReference>
<dbReference type="PANTHER" id="PTHR30046">
    <property type="entry name" value="FLAGELLAR M-RING PROTEIN"/>
    <property type="match status" value="1"/>
</dbReference>
<feature type="non-terminal residue" evidence="11">
    <location>
        <position position="272"/>
    </location>
</feature>
<evidence type="ECO:0000256" key="6">
    <source>
        <dbReference type="ARBA" id="ARBA00022989"/>
    </source>
</evidence>
<evidence type="ECO:0000256" key="5">
    <source>
        <dbReference type="ARBA" id="ARBA00022692"/>
    </source>
</evidence>
<dbReference type="Gene3D" id="3.30.300.30">
    <property type="match status" value="1"/>
</dbReference>
<feature type="domain" description="Flagellar M-ring N-terminal" evidence="9">
    <location>
        <begin position="1"/>
        <end position="77"/>
    </location>
</feature>
<feature type="domain" description="Flagellar M-ring C-terminal" evidence="10">
    <location>
        <begin position="111"/>
        <end position="253"/>
    </location>
</feature>
<dbReference type="GO" id="GO:0071973">
    <property type="term" value="P:bacterial-type flagellum-dependent cell motility"/>
    <property type="evidence" value="ECO:0007669"/>
    <property type="project" value="InterPro"/>
</dbReference>
<evidence type="ECO:0000256" key="8">
    <source>
        <dbReference type="ARBA" id="ARBA00023143"/>
    </source>
</evidence>
<evidence type="ECO:0000256" key="1">
    <source>
        <dbReference type="ARBA" id="ARBA00004117"/>
    </source>
</evidence>
<dbReference type="PANTHER" id="PTHR30046:SF0">
    <property type="entry name" value="FLAGELLAR M-RING PROTEIN"/>
    <property type="match status" value="1"/>
</dbReference>
<dbReference type="EMBL" id="BARS01021654">
    <property type="protein sequence ID" value="GAG06084.1"/>
    <property type="molecule type" value="Genomic_DNA"/>
</dbReference>
<dbReference type="InterPro" id="IPR043427">
    <property type="entry name" value="YscJ/FliF"/>
</dbReference>
<evidence type="ECO:0000256" key="4">
    <source>
        <dbReference type="ARBA" id="ARBA00022475"/>
    </source>
</evidence>
<name>X0UJV5_9ZZZZ</name>
<dbReference type="GO" id="GO:0009431">
    <property type="term" value="C:bacterial-type flagellum basal body, MS ring"/>
    <property type="evidence" value="ECO:0007669"/>
    <property type="project" value="InterPro"/>
</dbReference>
<protein>
    <recommendedName>
        <fullName evidence="12">Flagellar M-ring protein FliF</fullName>
    </recommendedName>
</protein>
<gene>
    <name evidence="11" type="ORF">S01H1_34742</name>
</gene>
<dbReference type="GO" id="GO:0003774">
    <property type="term" value="F:cytoskeletal motor activity"/>
    <property type="evidence" value="ECO:0007669"/>
    <property type="project" value="InterPro"/>
</dbReference>
<evidence type="ECO:0000259" key="9">
    <source>
        <dbReference type="Pfam" id="PF01514"/>
    </source>
</evidence>
<evidence type="ECO:0000259" key="10">
    <source>
        <dbReference type="Pfam" id="PF08345"/>
    </source>
</evidence>
<dbReference type="GO" id="GO:0005886">
    <property type="term" value="C:plasma membrane"/>
    <property type="evidence" value="ECO:0007669"/>
    <property type="project" value="UniProtKB-SubCell"/>
</dbReference>